<organism evidence="2 3">
    <name type="scientific">Brassica campestris</name>
    <name type="common">Field mustard</name>
    <dbReference type="NCBI Taxonomy" id="3711"/>
    <lineage>
        <taxon>Eukaryota</taxon>
        <taxon>Viridiplantae</taxon>
        <taxon>Streptophyta</taxon>
        <taxon>Embryophyta</taxon>
        <taxon>Tracheophyta</taxon>
        <taxon>Spermatophyta</taxon>
        <taxon>Magnoliopsida</taxon>
        <taxon>eudicotyledons</taxon>
        <taxon>Gunneridae</taxon>
        <taxon>Pentapetalae</taxon>
        <taxon>rosids</taxon>
        <taxon>malvids</taxon>
        <taxon>Brassicales</taxon>
        <taxon>Brassicaceae</taxon>
        <taxon>Brassiceae</taxon>
        <taxon>Brassica</taxon>
    </lineage>
</organism>
<dbReference type="Proteomes" id="UP000694005">
    <property type="component" value="Chromosome A02"/>
</dbReference>
<dbReference type="EMBL" id="LS974618">
    <property type="protein sequence ID" value="CAG7895072.1"/>
    <property type="molecule type" value="Genomic_DNA"/>
</dbReference>
<accession>A0A8D9M1I4</accession>
<reference evidence="2 3" key="1">
    <citation type="submission" date="2021-07" db="EMBL/GenBank/DDBJ databases">
        <authorList>
            <consortium name="Genoscope - CEA"/>
            <person name="William W."/>
        </authorList>
    </citation>
    <scope>NUCLEOTIDE SEQUENCE [LARGE SCALE GENOMIC DNA]</scope>
</reference>
<gene>
    <name evidence="2" type="ORF">BRAPAZ1V2_A02P40240.2</name>
</gene>
<dbReference type="AlphaFoldDB" id="A0A8D9M1I4"/>
<feature type="compositionally biased region" description="Gly residues" evidence="1">
    <location>
        <begin position="1"/>
        <end position="15"/>
    </location>
</feature>
<name>A0A8D9M1I4_BRACM</name>
<feature type="non-terminal residue" evidence="2">
    <location>
        <position position="73"/>
    </location>
</feature>
<evidence type="ECO:0000313" key="3">
    <source>
        <dbReference type="Proteomes" id="UP000694005"/>
    </source>
</evidence>
<proteinExistence type="predicted"/>
<protein>
    <submittedName>
        <fullName evidence="2">Uncharacterized protein</fullName>
    </submittedName>
</protein>
<feature type="region of interest" description="Disordered" evidence="1">
    <location>
        <begin position="1"/>
        <end position="73"/>
    </location>
</feature>
<evidence type="ECO:0000256" key="1">
    <source>
        <dbReference type="SAM" id="MobiDB-lite"/>
    </source>
</evidence>
<sequence>RGGAEGEVEIGGNGGPYDQMGEEARKKGARKAVLSPRKTGVSKSTKRQGGGEGAKHTEEKGPSHPKNPKKPDV</sequence>
<evidence type="ECO:0000313" key="2">
    <source>
        <dbReference type="EMBL" id="CAG7895072.1"/>
    </source>
</evidence>
<dbReference type="Gramene" id="A02p40240.2_BraZ1">
    <property type="protein sequence ID" value="A02p40240.2_BraZ1.CDS"/>
    <property type="gene ID" value="A02g40240.2_BraZ1"/>
</dbReference>
<feature type="compositionally biased region" description="Basic and acidic residues" evidence="1">
    <location>
        <begin position="53"/>
        <end position="62"/>
    </location>
</feature>